<proteinExistence type="predicted"/>
<sequence>MSFSCRDVPSYSKYYVFCIMQLVVVHSLKVCRKKQTD</sequence>
<organism evidence="1">
    <name type="scientific">Anguilla anguilla</name>
    <name type="common">European freshwater eel</name>
    <name type="synonym">Muraena anguilla</name>
    <dbReference type="NCBI Taxonomy" id="7936"/>
    <lineage>
        <taxon>Eukaryota</taxon>
        <taxon>Metazoa</taxon>
        <taxon>Chordata</taxon>
        <taxon>Craniata</taxon>
        <taxon>Vertebrata</taxon>
        <taxon>Euteleostomi</taxon>
        <taxon>Actinopterygii</taxon>
        <taxon>Neopterygii</taxon>
        <taxon>Teleostei</taxon>
        <taxon>Anguilliformes</taxon>
        <taxon>Anguillidae</taxon>
        <taxon>Anguilla</taxon>
    </lineage>
</organism>
<accession>A0A0E9SNR5</accession>
<evidence type="ECO:0000313" key="1">
    <source>
        <dbReference type="EMBL" id="JAH42295.1"/>
    </source>
</evidence>
<reference evidence="1" key="1">
    <citation type="submission" date="2014-11" db="EMBL/GenBank/DDBJ databases">
        <authorList>
            <person name="Amaro Gonzalez C."/>
        </authorList>
    </citation>
    <scope>NUCLEOTIDE SEQUENCE</scope>
</reference>
<name>A0A0E9SNR5_ANGAN</name>
<dbReference type="AlphaFoldDB" id="A0A0E9SNR5"/>
<protein>
    <submittedName>
        <fullName evidence="1">Uncharacterized protein</fullName>
    </submittedName>
</protein>
<reference evidence="1" key="2">
    <citation type="journal article" date="2015" name="Fish Shellfish Immunol.">
        <title>Early steps in the European eel (Anguilla anguilla)-Vibrio vulnificus interaction in the gills: Role of the RtxA13 toxin.</title>
        <authorList>
            <person name="Callol A."/>
            <person name="Pajuelo D."/>
            <person name="Ebbesson L."/>
            <person name="Teles M."/>
            <person name="MacKenzie S."/>
            <person name="Amaro C."/>
        </authorList>
    </citation>
    <scope>NUCLEOTIDE SEQUENCE</scope>
</reference>
<dbReference type="EMBL" id="GBXM01066282">
    <property type="protein sequence ID" value="JAH42295.1"/>
    <property type="molecule type" value="Transcribed_RNA"/>
</dbReference>